<dbReference type="AlphaFoldDB" id="A0AA38XVM8"/>
<dbReference type="InterPro" id="IPR036188">
    <property type="entry name" value="FAD/NAD-bd_sf"/>
</dbReference>
<dbReference type="PRINTS" id="PR00420">
    <property type="entry name" value="RNGMNOXGNASE"/>
</dbReference>
<dbReference type="GO" id="GO:0016020">
    <property type="term" value="C:membrane"/>
    <property type="evidence" value="ECO:0007669"/>
    <property type="project" value="UniProtKB-SubCell"/>
</dbReference>
<keyword evidence="10 11" id="KW-0472">Membrane</keyword>
<keyword evidence="7 11" id="KW-1133">Transmembrane helix</keyword>
<keyword evidence="6" id="KW-0274">FAD</keyword>
<dbReference type="GO" id="GO:0006744">
    <property type="term" value="P:ubiquinone biosynthetic process"/>
    <property type="evidence" value="ECO:0007669"/>
    <property type="project" value="InterPro"/>
</dbReference>
<organism evidence="13">
    <name type="scientific">Knufia peltigerae</name>
    <dbReference type="NCBI Taxonomy" id="1002370"/>
    <lineage>
        <taxon>Eukaryota</taxon>
        <taxon>Fungi</taxon>
        <taxon>Dikarya</taxon>
        <taxon>Ascomycota</taxon>
        <taxon>Pezizomycotina</taxon>
        <taxon>Eurotiomycetes</taxon>
        <taxon>Chaetothyriomycetidae</taxon>
        <taxon>Chaetothyriales</taxon>
        <taxon>Trichomeriaceae</taxon>
        <taxon>Knufia</taxon>
    </lineage>
</organism>
<accession>A0AA38XVM8</accession>
<dbReference type="InterPro" id="IPR051205">
    <property type="entry name" value="UbiH/COQ6_monooxygenase"/>
</dbReference>
<dbReference type="InterPro" id="IPR023352">
    <property type="entry name" value="MAPEG-like_dom_sf"/>
</dbReference>
<keyword evidence="4" id="KW-0285">Flavoprotein</keyword>
<keyword evidence="9" id="KW-0503">Monooxygenase</keyword>
<reference evidence="13" key="1">
    <citation type="submission" date="2022-10" db="EMBL/GenBank/DDBJ databases">
        <title>Culturing micro-colonial fungi from biological soil crusts in the Mojave desert and describing Neophaeococcomyces mojavensis, and introducing the new genera and species Taxawa tesnikishii.</title>
        <authorList>
            <person name="Kurbessoian T."/>
            <person name="Stajich J.E."/>
        </authorList>
    </citation>
    <scope>NUCLEOTIDE SEQUENCE</scope>
    <source>
        <strain evidence="13">TK_35</strain>
    </source>
</reference>
<evidence type="ECO:0000256" key="8">
    <source>
        <dbReference type="ARBA" id="ARBA00023002"/>
    </source>
</evidence>
<feature type="domain" description="FAD-binding" evidence="12">
    <location>
        <begin position="145"/>
        <end position="476"/>
    </location>
</feature>
<dbReference type="Pfam" id="PF01124">
    <property type="entry name" value="MAPEG"/>
    <property type="match status" value="1"/>
</dbReference>
<evidence type="ECO:0000256" key="4">
    <source>
        <dbReference type="ARBA" id="ARBA00022630"/>
    </source>
</evidence>
<dbReference type="SUPFAM" id="SSF161084">
    <property type="entry name" value="MAPEG domain-like"/>
    <property type="match status" value="1"/>
</dbReference>
<evidence type="ECO:0000256" key="9">
    <source>
        <dbReference type="ARBA" id="ARBA00023033"/>
    </source>
</evidence>
<evidence type="ECO:0000313" key="13">
    <source>
        <dbReference type="EMBL" id="KAJ9624626.1"/>
    </source>
</evidence>
<dbReference type="NCBIfam" id="NF006593">
    <property type="entry name" value="PRK09126.1"/>
    <property type="match status" value="1"/>
</dbReference>
<dbReference type="GO" id="GO:0004497">
    <property type="term" value="F:monooxygenase activity"/>
    <property type="evidence" value="ECO:0007669"/>
    <property type="project" value="UniProtKB-KW"/>
</dbReference>
<keyword evidence="8" id="KW-0560">Oxidoreductase</keyword>
<comment type="cofactor">
    <cofactor evidence="1">
        <name>FAD</name>
        <dbReference type="ChEBI" id="CHEBI:57692"/>
    </cofactor>
</comment>
<dbReference type="Gene3D" id="1.20.120.550">
    <property type="entry name" value="Membrane associated eicosanoid/glutathione metabolism-like domain"/>
    <property type="match status" value="1"/>
</dbReference>
<evidence type="ECO:0000256" key="2">
    <source>
        <dbReference type="ARBA" id="ARBA00004370"/>
    </source>
</evidence>
<evidence type="ECO:0000259" key="12">
    <source>
        <dbReference type="Pfam" id="PF01494"/>
    </source>
</evidence>
<feature type="transmembrane region" description="Helical" evidence="11">
    <location>
        <begin position="60"/>
        <end position="78"/>
    </location>
</feature>
<evidence type="ECO:0000256" key="7">
    <source>
        <dbReference type="ARBA" id="ARBA00022989"/>
    </source>
</evidence>
<sequence length="533" mass="58154">MAIELTMLAWAMLLGFVYIFAASTVVTRERGMKWNASARDDSSKPLSPLAGRLQRAQSNFFETFPFFAAAAIAVVVAGRGSDTTALAAQVYFWARVVYLPLYAAGIPYVRSLVWLVSIVAILALVHAALCWPRLDQRQEARMRRMDVVVVGAGPAGLCFARALAATGLQVGLVEAQPRQALAEAAFDGREIALTHASRQSLERLGLWQRLPETEVAELRDARVMNGGSPFALTFASSQVDGQPLGWLVPNHLIRRAAWQTVQGQDGLELFDGRKVQAVRADSQGHVVRLDDGSELHARLLVCADSRFSGTRRMLGIGAQMRDFGKSMLVCRMQVERDHHHTAWEWFGYGRTMALLPLNEGQASAVITLPPRQIEELLAMDEIAFGDAISGFFEHRLGRMQPVATPQAYPLVGVYAHRFVGERSALIGDAAVGMHPVTAHGFNLGLASAQRLAQGIAEQQRRGADIAAAGVLGSYQRGHRLAARPLYEATNAIASLYTDDRRPARLLRAAGLRVAQGVAPFRQLIAAHLTQRVA</sequence>
<evidence type="ECO:0000256" key="3">
    <source>
        <dbReference type="ARBA" id="ARBA00005349"/>
    </source>
</evidence>
<feature type="transmembrane region" description="Helical" evidence="11">
    <location>
        <begin position="90"/>
        <end position="108"/>
    </location>
</feature>
<evidence type="ECO:0000256" key="6">
    <source>
        <dbReference type="ARBA" id="ARBA00022827"/>
    </source>
</evidence>
<dbReference type="GO" id="GO:0016705">
    <property type="term" value="F:oxidoreductase activity, acting on paired donors, with incorporation or reduction of molecular oxygen"/>
    <property type="evidence" value="ECO:0007669"/>
    <property type="project" value="InterPro"/>
</dbReference>
<keyword evidence="5 11" id="KW-0812">Transmembrane</keyword>
<dbReference type="InterPro" id="IPR002938">
    <property type="entry name" value="FAD-bd"/>
</dbReference>
<evidence type="ECO:0000256" key="11">
    <source>
        <dbReference type="SAM" id="Phobius"/>
    </source>
</evidence>
<dbReference type="SUPFAM" id="SSF51905">
    <property type="entry name" value="FAD/NAD(P)-binding domain"/>
    <property type="match status" value="1"/>
</dbReference>
<dbReference type="NCBIfam" id="TIGR01988">
    <property type="entry name" value="Ubi-OHases"/>
    <property type="match status" value="1"/>
</dbReference>
<dbReference type="PANTHER" id="PTHR43876">
    <property type="entry name" value="UBIQUINONE BIOSYNTHESIS MONOOXYGENASE COQ6, MITOCHONDRIAL"/>
    <property type="match status" value="1"/>
</dbReference>
<comment type="similarity">
    <text evidence="3">Belongs to the UbiH/COQ6 family.</text>
</comment>
<evidence type="ECO:0000256" key="5">
    <source>
        <dbReference type="ARBA" id="ARBA00022692"/>
    </source>
</evidence>
<comment type="subcellular location">
    <subcellularLocation>
        <location evidence="2">Membrane</location>
    </subcellularLocation>
</comment>
<comment type="caution">
    <text evidence="13">The sequence shown here is derived from an EMBL/GenBank/DDBJ whole genome shotgun (WGS) entry which is preliminary data.</text>
</comment>
<dbReference type="Gene3D" id="3.50.50.60">
    <property type="entry name" value="FAD/NAD(P)-binding domain"/>
    <property type="match status" value="2"/>
</dbReference>
<name>A0AA38XVM8_9EURO</name>
<evidence type="ECO:0000256" key="10">
    <source>
        <dbReference type="ARBA" id="ARBA00023136"/>
    </source>
</evidence>
<feature type="transmembrane region" description="Helical" evidence="11">
    <location>
        <begin position="114"/>
        <end position="134"/>
    </location>
</feature>
<dbReference type="PANTHER" id="PTHR43876:SF25">
    <property type="entry name" value="MONOOXYGENASE NMA2164"/>
    <property type="match status" value="1"/>
</dbReference>
<dbReference type="EMBL" id="JAPDRN010000092">
    <property type="protein sequence ID" value="KAJ9624626.1"/>
    <property type="molecule type" value="Genomic_DNA"/>
</dbReference>
<protein>
    <recommendedName>
        <fullName evidence="12">FAD-binding domain-containing protein</fullName>
    </recommendedName>
</protein>
<evidence type="ECO:0000256" key="1">
    <source>
        <dbReference type="ARBA" id="ARBA00001974"/>
    </source>
</evidence>
<dbReference type="Pfam" id="PF01494">
    <property type="entry name" value="FAD_binding_3"/>
    <property type="match status" value="1"/>
</dbReference>
<dbReference type="InterPro" id="IPR010971">
    <property type="entry name" value="UbiH/COQ6"/>
</dbReference>
<proteinExistence type="inferred from homology"/>
<dbReference type="GO" id="GO:0071949">
    <property type="term" value="F:FAD binding"/>
    <property type="evidence" value="ECO:0007669"/>
    <property type="project" value="InterPro"/>
</dbReference>
<gene>
    <name evidence="13" type="ORF">H2204_010665</name>
</gene>
<dbReference type="InterPro" id="IPR001129">
    <property type="entry name" value="Membr-assoc_MAPEG"/>
</dbReference>